<dbReference type="SMART" id="SM00099">
    <property type="entry name" value="btg1"/>
    <property type="match status" value="1"/>
</dbReference>
<dbReference type="Proteomes" id="UP000189705">
    <property type="component" value="Unplaced"/>
</dbReference>
<dbReference type="PANTHER" id="PTHR22978:SF6">
    <property type="entry name" value="PROTEIN BTG3"/>
    <property type="match status" value="1"/>
</dbReference>
<name>A0A1U7SQ50_ALLSI</name>
<dbReference type="InterPro" id="IPR002087">
    <property type="entry name" value="Anti_prolifrtn"/>
</dbReference>
<feature type="compositionally biased region" description="Polar residues" evidence="2">
    <location>
        <begin position="153"/>
        <end position="162"/>
    </location>
</feature>
<dbReference type="KEGG" id="asn:102369498"/>
<accession>A0A1U7SQ50</accession>
<dbReference type="PRINTS" id="PR00310">
    <property type="entry name" value="ANTIPRLFBTG1"/>
</dbReference>
<evidence type="ECO:0000259" key="3">
    <source>
        <dbReference type="SMART" id="SM00099"/>
    </source>
</evidence>
<dbReference type="OrthoDB" id="19928at2759"/>
<feature type="compositionally biased region" description="Basic residues" evidence="2">
    <location>
        <begin position="172"/>
        <end position="185"/>
    </location>
</feature>
<dbReference type="GO" id="GO:0005634">
    <property type="term" value="C:nucleus"/>
    <property type="evidence" value="ECO:0007669"/>
    <property type="project" value="TreeGrafter"/>
</dbReference>
<dbReference type="InterPro" id="IPR033332">
    <property type="entry name" value="BTG"/>
</dbReference>
<comment type="similarity">
    <text evidence="1">Belongs to the BTG family.</text>
</comment>
<dbReference type="Pfam" id="PF07742">
    <property type="entry name" value="BTG"/>
    <property type="match status" value="1"/>
</dbReference>
<evidence type="ECO:0000313" key="4">
    <source>
        <dbReference type="Proteomes" id="UP000189705"/>
    </source>
</evidence>
<feature type="region of interest" description="Disordered" evidence="2">
    <location>
        <begin position="135"/>
        <end position="185"/>
    </location>
</feature>
<keyword evidence="4" id="KW-1185">Reference proteome</keyword>
<organism evidence="4 5">
    <name type="scientific">Alligator sinensis</name>
    <name type="common">Chinese alligator</name>
    <dbReference type="NCBI Taxonomy" id="38654"/>
    <lineage>
        <taxon>Eukaryota</taxon>
        <taxon>Metazoa</taxon>
        <taxon>Chordata</taxon>
        <taxon>Craniata</taxon>
        <taxon>Vertebrata</taxon>
        <taxon>Euteleostomi</taxon>
        <taxon>Archelosauria</taxon>
        <taxon>Archosauria</taxon>
        <taxon>Crocodylia</taxon>
        <taxon>Alligatoridae</taxon>
        <taxon>Alligatorinae</taxon>
        <taxon>Alligator</taxon>
    </lineage>
</organism>
<proteinExistence type="inferred from homology"/>
<dbReference type="InParanoid" id="A0A1U7SQ50"/>
<feature type="domain" description="Anti-proliferative protein" evidence="3">
    <location>
        <begin position="23"/>
        <end position="127"/>
    </location>
</feature>
<dbReference type="AlphaFoldDB" id="A0A1U7SQ50"/>
<gene>
    <name evidence="5" type="primary">LOC102369498</name>
</gene>
<dbReference type="SUPFAM" id="SSF160696">
    <property type="entry name" value="BTG domain-like"/>
    <property type="match status" value="1"/>
</dbReference>
<feature type="compositionally biased region" description="Low complexity" evidence="2">
    <location>
        <begin position="138"/>
        <end position="152"/>
    </location>
</feature>
<evidence type="ECO:0000256" key="1">
    <source>
        <dbReference type="ARBA" id="ARBA00007989"/>
    </source>
</evidence>
<dbReference type="eggNOG" id="KOG4006">
    <property type="taxonomic scope" value="Eukaryota"/>
</dbReference>
<sequence length="251" mass="26940">MHLSPSPLAGLQRGAEDPGIQAMREEVEAGARFLAQLLTRGVPGGTEELGAHLATALSQRYHSHWYPAQPARGQAYRCIRIEAGARADAALVGAAQAAGLDWAMLTLPPDLALWIDPGEVSCRLGEHNPPFRIGLLVTSDPETPEEPSASPTLSDMTSSVMSSEDEAPPPQRRPRPSRTPPRKPRAQACDVLYVPAPLWLPGPQPLVGFVPSLPPLTLLYLGGLGGAPKLSRPKKPSPERLRRLTHRTGRA</sequence>
<evidence type="ECO:0000256" key="2">
    <source>
        <dbReference type="SAM" id="MobiDB-lite"/>
    </source>
</evidence>
<dbReference type="Gene3D" id="3.90.640.90">
    <property type="entry name" value="Anti-proliferative protein, N-terminal domain"/>
    <property type="match status" value="1"/>
</dbReference>
<reference evidence="5" key="1">
    <citation type="submission" date="2025-08" db="UniProtKB">
        <authorList>
            <consortium name="RefSeq"/>
        </authorList>
    </citation>
    <scope>IDENTIFICATION</scope>
</reference>
<protein>
    <submittedName>
        <fullName evidence="5">Protein BTG3-like isoform X1</fullName>
    </submittedName>
</protein>
<evidence type="ECO:0000313" key="5">
    <source>
        <dbReference type="RefSeq" id="XP_006034542.1"/>
    </source>
</evidence>
<feature type="region of interest" description="Disordered" evidence="2">
    <location>
        <begin position="226"/>
        <end position="251"/>
    </location>
</feature>
<dbReference type="PANTHER" id="PTHR22978">
    <property type="entry name" value="B-CELL TRANSLOCATION GENE"/>
    <property type="match status" value="1"/>
</dbReference>
<dbReference type="RefSeq" id="XP_006034542.1">
    <property type="nucleotide sequence ID" value="XM_006034480.3"/>
</dbReference>
<dbReference type="STRING" id="38654.A0A1U7SQ50"/>
<dbReference type="GeneID" id="102369498"/>
<dbReference type="InterPro" id="IPR036054">
    <property type="entry name" value="BTG-like_sf"/>
</dbReference>
<dbReference type="GO" id="GO:0005737">
    <property type="term" value="C:cytoplasm"/>
    <property type="evidence" value="ECO:0007669"/>
    <property type="project" value="TreeGrafter"/>
</dbReference>